<dbReference type="InterPro" id="IPR035513">
    <property type="entry name" value="Invertase/methylesterase_inhib"/>
</dbReference>
<dbReference type="CDD" id="cd14859">
    <property type="entry name" value="PMEI_like"/>
    <property type="match status" value="1"/>
</dbReference>
<dbReference type="Proteomes" id="UP001151532">
    <property type="component" value="Chromosome 5"/>
</dbReference>
<comment type="caution">
    <text evidence="3">The sequence shown here is derived from an EMBL/GenBank/DDBJ whole genome shotgun (WGS) entry which is preliminary data.</text>
</comment>
<feature type="signal peptide" evidence="1">
    <location>
        <begin position="1"/>
        <end position="29"/>
    </location>
</feature>
<dbReference type="SMART" id="SM00856">
    <property type="entry name" value="PMEI"/>
    <property type="match status" value="1"/>
</dbReference>
<dbReference type="OrthoDB" id="847190at2759"/>
<keyword evidence="4" id="KW-1185">Reference proteome</keyword>
<dbReference type="PANTHER" id="PTHR31890:SF11">
    <property type="entry name" value="PECTINESTERASE INHIBITOR DOMAIN-CONTAINING PROTEIN"/>
    <property type="match status" value="1"/>
</dbReference>
<dbReference type="InterPro" id="IPR006501">
    <property type="entry name" value="Pectinesterase_inhib_dom"/>
</dbReference>
<dbReference type="PANTHER" id="PTHR31890">
    <property type="entry name" value="PLANT INVERTASE/PECTIN METHYLESTERASE INHIBITOR SUPERFAMILY PROTEIN"/>
    <property type="match status" value="1"/>
</dbReference>
<evidence type="ECO:0000259" key="2">
    <source>
        <dbReference type="SMART" id="SM00856"/>
    </source>
</evidence>
<feature type="domain" description="Pectinesterase inhibitor" evidence="2">
    <location>
        <begin position="31"/>
        <end position="175"/>
    </location>
</feature>
<proteinExistence type="predicted"/>
<reference evidence="3" key="1">
    <citation type="submission" date="2022-11" db="EMBL/GenBank/DDBJ databases">
        <authorList>
            <person name="Hyden B.L."/>
            <person name="Feng K."/>
            <person name="Yates T."/>
            <person name="Jawdy S."/>
            <person name="Smart L.B."/>
            <person name="Muchero W."/>
        </authorList>
    </citation>
    <scope>NUCLEOTIDE SEQUENCE</scope>
    <source>
        <tissue evidence="3">Shoot tip</tissue>
    </source>
</reference>
<dbReference type="GO" id="GO:0004857">
    <property type="term" value="F:enzyme inhibitor activity"/>
    <property type="evidence" value="ECO:0007669"/>
    <property type="project" value="InterPro"/>
</dbReference>
<gene>
    <name evidence="3" type="ORF">OIU79_018563</name>
</gene>
<dbReference type="SUPFAM" id="SSF101148">
    <property type="entry name" value="Plant invertase/pectin methylesterase inhibitor"/>
    <property type="match status" value="1"/>
</dbReference>
<protein>
    <recommendedName>
        <fullName evidence="2">Pectinesterase inhibitor domain-containing protein</fullName>
    </recommendedName>
</protein>
<name>A0A9Q1ALJ9_SALPP</name>
<evidence type="ECO:0000256" key="1">
    <source>
        <dbReference type="SAM" id="SignalP"/>
    </source>
</evidence>
<evidence type="ECO:0000313" key="4">
    <source>
        <dbReference type="Proteomes" id="UP001151532"/>
    </source>
</evidence>
<dbReference type="Pfam" id="PF04043">
    <property type="entry name" value="PMEI"/>
    <property type="match status" value="1"/>
</dbReference>
<dbReference type="AlphaFoldDB" id="A0A9Q1ALJ9"/>
<dbReference type="NCBIfam" id="TIGR01614">
    <property type="entry name" value="PME_inhib"/>
    <property type="match status" value="1"/>
</dbReference>
<sequence length="184" mass="19837">MGSRNTSVLFFAAAFALFSFLHFPSQTEATIPTELVSKVCSQTVNLSYETCVKFLMANPKSLLVNNLKAVAENALDMARRETADTSSFFAALLEREDINPASKAALESCSSLFKQAVTFFSLNGLSGGTATLDLHYALDKATECKSELSAANVSIKSVAAKLEGWRNFYSIASAAVRVVENPDN</sequence>
<keyword evidence="1" id="KW-0732">Signal</keyword>
<reference evidence="3" key="2">
    <citation type="journal article" date="2023" name="Int. J. Mol. Sci.">
        <title>De Novo Assembly and Annotation of 11 Diverse Shrub Willow (Salix) Genomes Reveals Novel Gene Organization in Sex-Linked Regions.</title>
        <authorList>
            <person name="Hyden B."/>
            <person name="Feng K."/>
            <person name="Yates T.B."/>
            <person name="Jawdy S."/>
            <person name="Cereghino C."/>
            <person name="Smart L.B."/>
            <person name="Muchero W."/>
        </authorList>
    </citation>
    <scope>NUCLEOTIDE SEQUENCE</scope>
    <source>
        <tissue evidence="3">Shoot tip</tissue>
    </source>
</reference>
<evidence type="ECO:0000313" key="3">
    <source>
        <dbReference type="EMBL" id="KAJ6775421.1"/>
    </source>
</evidence>
<dbReference type="Gene3D" id="1.20.140.40">
    <property type="entry name" value="Invertase/pectin methylesterase inhibitor family protein"/>
    <property type="match status" value="1"/>
</dbReference>
<dbReference type="EMBL" id="JAPFFK010000002">
    <property type="protein sequence ID" value="KAJ6775421.1"/>
    <property type="molecule type" value="Genomic_DNA"/>
</dbReference>
<accession>A0A9Q1ALJ9</accession>
<feature type="chain" id="PRO_5040165945" description="Pectinesterase inhibitor domain-containing protein" evidence="1">
    <location>
        <begin position="30"/>
        <end position="184"/>
    </location>
</feature>
<organism evidence="3 4">
    <name type="scientific">Salix purpurea</name>
    <name type="common">Purple osier willow</name>
    <dbReference type="NCBI Taxonomy" id="77065"/>
    <lineage>
        <taxon>Eukaryota</taxon>
        <taxon>Viridiplantae</taxon>
        <taxon>Streptophyta</taxon>
        <taxon>Embryophyta</taxon>
        <taxon>Tracheophyta</taxon>
        <taxon>Spermatophyta</taxon>
        <taxon>Magnoliopsida</taxon>
        <taxon>eudicotyledons</taxon>
        <taxon>Gunneridae</taxon>
        <taxon>Pentapetalae</taxon>
        <taxon>rosids</taxon>
        <taxon>fabids</taxon>
        <taxon>Malpighiales</taxon>
        <taxon>Salicaceae</taxon>
        <taxon>Saliceae</taxon>
        <taxon>Salix</taxon>
    </lineage>
</organism>